<name>A0A518E2V5_9BACT</name>
<dbReference type="SUPFAM" id="SSF53649">
    <property type="entry name" value="Alkaline phosphatase-like"/>
    <property type="match status" value="1"/>
</dbReference>
<evidence type="ECO:0000313" key="1">
    <source>
        <dbReference type="EMBL" id="QDU98393.1"/>
    </source>
</evidence>
<protein>
    <recommendedName>
        <fullName evidence="3">DUF1501 domain-containing protein</fullName>
    </recommendedName>
</protein>
<dbReference type="OrthoDB" id="127333at2"/>
<proteinExistence type="predicted"/>
<dbReference type="RefSeq" id="WP_145057609.1">
    <property type="nucleotide sequence ID" value="NZ_CP036433.1"/>
</dbReference>
<sequence>MSINANDQAHNAGSRGSSRRHFLATQAMGIGGLALAWLLNQEEAHAVGEKPDFERPTFDLKPKTPLHEPQATAMISFFMQGGPSHVDLFENKSELTKRDGEKIPGEIKYDSPAQADGTLMKSPWKFAPQGECGIELSELLPGLGEVVDDITLVRSMQSGVNNHVQGIRAMNSGGILPGRPSLGSWLTYGLGTESQDLPAYMVLRDPASLPVDGISNWTNGWLPALYQGTVVRPTEPRILNLQAPPELQGEPQKNFLAYLDQLNREHLETRPGEHDLSARIASYELAARMQSAARDVLDISDETEATLKLYGIDEPTTRDFGTRALIARRLVERGVRFVQILSANQAWDHHSSIATSLPAACKKVDVPAAGLLKDLKQRGLLDTTLVQWGGEMGRLPTVQKAVRAVGRDHNTHGFSIWLAGGGVRGGYAHGATDEFGHKAVENVVPHTDYHATLLHLFGLEAERLTFRRPTGDRSLLDGQAGRIVKEILKRPEGVRS</sequence>
<reference evidence="1 2" key="1">
    <citation type="submission" date="2019-02" db="EMBL/GenBank/DDBJ databases">
        <title>Deep-cultivation of Planctomycetes and their phenomic and genomic characterization uncovers novel biology.</title>
        <authorList>
            <person name="Wiegand S."/>
            <person name="Jogler M."/>
            <person name="Boedeker C."/>
            <person name="Pinto D."/>
            <person name="Vollmers J."/>
            <person name="Rivas-Marin E."/>
            <person name="Kohn T."/>
            <person name="Peeters S.H."/>
            <person name="Heuer A."/>
            <person name="Rast P."/>
            <person name="Oberbeckmann S."/>
            <person name="Bunk B."/>
            <person name="Jeske O."/>
            <person name="Meyerdierks A."/>
            <person name="Storesund J.E."/>
            <person name="Kallscheuer N."/>
            <person name="Luecker S."/>
            <person name="Lage O.M."/>
            <person name="Pohl T."/>
            <person name="Merkel B.J."/>
            <person name="Hornburger P."/>
            <person name="Mueller R.-W."/>
            <person name="Bruemmer F."/>
            <person name="Labrenz M."/>
            <person name="Spormann A.M."/>
            <person name="Op den Camp H."/>
            <person name="Overmann J."/>
            <person name="Amann R."/>
            <person name="Jetten M.S.M."/>
            <person name="Mascher T."/>
            <person name="Medema M.H."/>
            <person name="Devos D.P."/>
            <person name="Kaster A.-K."/>
            <person name="Ovreas L."/>
            <person name="Rohde M."/>
            <person name="Galperin M.Y."/>
            <person name="Jogler C."/>
        </authorList>
    </citation>
    <scope>NUCLEOTIDE SEQUENCE [LARGE SCALE GENOMIC DNA]</scope>
    <source>
        <strain evidence="1 2">Pla85_3_4</strain>
    </source>
</reference>
<keyword evidence="2" id="KW-1185">Reference proteome</keyword>
<dbReference type="PANTHER" id="PTHR43737:SF1">
    <property type="entry name" value="DUF1501 DOMAIN-CONTAINING PROTEIN"/>
    <property type="match status" value="1"/>
</dbReference>
<dbReference type="EMBL" id="CP036433">
    <property type="protein sequence ID" value="QDU98393.1"/>
    <property type="molecule type" value="Genomic_DNA"/>
</dbReference>
<evidence type="ECO:0008006" key="3">
    <source>
        <dbReference type="Google" id="ProtNLM"/>
    </source>
</evidence>
<gene>
    <name evidence="1" type="ORF">Pla8534_62610</name>
</gene>
<dbReference type="Pfam" id="PF07394">
    <property type="entry name" value="DUF1501"/>
    <property type="match status" value="1"/>
</dbReference>
<dbReference type="KEGG" id="lcre:Pla8534_62610"/>
<accession>A0A518E2V5</accession>
<dbReference type="Proteomes" id="UP000317648">
    <property type="component" value="Chromosome"/>
</dbReference>
<dbReference type="AlphaFoldDB" id="A0A518E2V5"/>
<dbReference type="InterPro" id="IPR006311">
    <property type="entry name" value="TAT_signal"/>
</dbReference>
<dbReference type="InterPro" id="IPR010869">
    <property type="entry name" value="DUF1501"/>
</dbReference>
<dbReference type="InterPro" id="IPR017850">
    <property type="entry name" value="Alkaline_phosphatase_core_sf"/>
</dbReference>
<dbReference type="PANTHER" id="PTHR43737">
    <property type="entry name" value="BLL7424 PROTEIN"/>
    <property type="match status" value="1"/>
</dbReference>
<organism evidence="1 2">
    <name type="scientific">Lignipirellula cremea</name>
    <dbReference type="NCBI Taxonomy" id="2528010"/>
    <lineage>
        <taxon>Bacteria</taxon>
        <taxon>Pseudomonadati</taxon>
        <taxon>Planctomycetota</taxon>
        <taxon>Planctomycetia</taxon>
        <taxon>Pirellulales</taxon>
        <taxon>Pirellulaceae</taxon>
        <taxon>Lignipirellula</taxon>
    </lineage>
</organism>
<dbReference type="PROSITE" id="PS51318">
    <property type="entry name" value="TAT"/>
    <property type="match status" value="1"/>
</dbReference>
<evidence type="ECO:0000313" key="2">
    <source>
        <dbReference type="Proteomes" id="UP000317648"/>
    </source>
</evidence>